<evidence type="ECO:0000313" key="11">
    <source>
        <dbReference type="Proteomes" id="UP000241890"/>
    </source>
</evidence>
<evidence type="ECO:0000256" key="6">
    <source>
        <dbReference type="ARBA" id="ARBA00038046"/>
    </source>
</evidence>
<evidence type="ECO:0000256" key="4">
    <source>
        <dbReference type="ARBA" id="ARBA00023136"/>
    </source>
</evidence>
<dbReference type="Gene3D" id="1.20.1640.10">
    <property type="entry name" value="Multidrug efflux transporter AcrB transmembrane domain"/>
    <property type="match status" value="2"/>
</dbReference>
<dbReference type="GO" id="GO:0022857">
    <property type="term" value="F:transmembrane transporter activity"/>
    <property type="evidence" value="ECO:0007669"/>
    <property type="project" value="TreeGrafter"/>
</dbReference>
<evidence type="ECO:0000256" key="7">
    <source>
        <dbReference type="SAM" id="MobiDB-lite"/>
    </source>
</evidence>
<feature type="transmembrane region" description="Helical" evidence="8">
    <location>
        <begin position="360"/>
        <end position="385"/>
    </location>
</feature>
<dbReference type="EMBL" id="BEYU01000186">
    <property type="protein sequence ID" value="GBG34318.1"/>
    <property type="molecule type" value="Genomic_DNA"/>
</dbReference>
<evidence type="ECO:0000259" key="9">
    <source>
        <dbReference type="PROSITE" id="PS50156"/>
    </source>
</evidence>
<reference evidence="10 11" key="1">
    <citation type="submission" date="2017-12" db="EMBL/GenBank/DDBJ databases">
        <title>Sequencing, de novo assembly and annotation of complete genome of a new Thraustochytrid species, strain FCC1311.</title>
        <authorList>
            <person name="Sedici K."/>
            <person name="Godart F."/>
            <person name="Aiese Cigliano R."/>
            <person name="Sanseverino W."/>
            <person name="Barakat M."/>
            <person name="Ortet P."/>
            <person name="Marechal E."/>
            <person name="Cagnac O."/>
            <person name="Amato A."/>
        </authorList>
    </citation>
    <scope>NUCLEOTIDE SEQUENCE [LARGE SCALE GENOMIC DNA]</scope>
</reference>
<keyword evidence="4 8" id="KW-0472">Membrane</keyword>
<dbReference type="Proteomes" id="UP000241890">
    <property type="component" value="Unassembled WGS sequence"/>
</dbReference>
<dbReference type="OrthoDB" id="429851at2759"/>
<evidence type="ECO:0000256" key="5">
    <source>
        <dbReference type="ARBA" id="ARBA00023180"/>
    </source>
</evidence>
<keyword evidence="5" id="KW-0325">Glycoprotein</keyword>
<keyword evidence="3 8" id="KW-1133">Transmembrane helix</keyword>
<feature type="transmembrane region" description="Helical" evidence="8">
    <location>
        <begin position="391"/>
        <end position="413"/>
    </location>
</feature>
<dbReference type="AlphaFoldDB" id="A0A2R5GX13"/>
<protein>
    <submittedName>
        <fullName evidence="10">Protein dispatched-like 1</fullName>
    </submittedName>
</protein>
<comment type="similarity">
    <text evidence="6">Belongs to the dispatched family.</text>
</comment>
<dbReference type="Pfam" id="PF02460">
    <property type="entry name" value="Patched"/>
    <property type="match status" value="1"/>
</dbReference>
<comment type="subcellular location">
    <subcellularLocation>
        <location evidence="1">Membrane</location>
        <topology evidence="1">Multi-pass membrane protein</topology>
    </subcellularLocation>
</comment>
<keyword evidence="11" id="KW-1185">Reference proteome</keyword>
<feature type="transmembrane region" description="Helical" evidence="8">
    <location>
        <begin position="991"/>
        <end position="1015"/>
    </location>
</feature>
<feature type="transmembrane region" description="Helical" evidence="8">
    <location>
        <begin position="939"/>
        <end position="960"/>
    </location>
</feature>
<gene>
    <name evidence="10" type="ORF">FCC1311_105412</name>
</gene>
<feature type="transmembrane region" description="Helical" evidence="8">
    <location>
        <begin position="457"/>
        <end position="481"/>
    </location>
</feature>
<organism evidence="10 11">
    <name type="scientific">Hondaea fermentalgiana</name>
    <dbReference type="NCBI Taxonomy" id="2315210"/>
    <lineage>
        <taxon>Eukaryota</taxon>
        <taxon>Sar</taxon>
        <taxon>Stramenopiles</taxon>
        <taxon>Bigyra</taxon>
        <taxon>Labyrinthulomycetes</taxon>
        <taxon>Thraustochytrida</taxon>
        <taxon>Thraustochytriidae</taxon>
        <taxon>Hondaea</taxon>
    </lineage>
</organism>
<evidence type="ECO:0000313" key="10">
    <source>
        <dbReference type="EMBL" id="GBG34318.1"/>
    </source>
</evidence>
<proteinExistence type="inferred from homology"/>
<accession>A0A2R5GX13</accession>
<keyword evidence="2 8" id="KW-0812">Transmembrane</keyword>
<feature type="compositionally biased region" description="Polar residues" evidence="7">
    <location>
        <begin position="1140"/>
        <end position="1149"/>
    </location>
</feature>
<dbReference type="InterPro" id="IPR052081">
    <property type="entry name" value="Dispatched_Hh_regulator"/>
</dbReference>
<feature type="transmembrane region" description="Helical" evidence="8">
    <location>
        <begin position="685"/>
        <end position="704"/>
    </location>
</feature>
<feature type="transmembrane region" description="Helical" evidence="8">
    <location>
        <begin position="1036"/>
        <end position="1062"/>
    </location>
</feature>
<dbReference type="InterPro" id="IPR000731">
    <property type="entry name" value="SSD"/>
</dbReference>
<sequence length="1149" mass="126167">MVHNDRDDIEKAAAHGRSSVATEDLEITFSGERRFVEKVAIKCVEKPLTIAALVTLMTIAMSLTVVGAGWLNPIETGVDDWTIPTSKDSHVTDALRSARDQIDFADSAGTYPVRSVEIPFATISFMYAWSDADDTREILTADNLRRMCEFQSIVTADSEFPKFCKPNVEPNGLDTECSNQDYDIVSLIYPSLEDQANCPELTEEQFEARLDVVRADPQRAAFFLERRINSTSDVRLKTRSQVAMFGPLGADSTPDGATFKEPAEDSFDGAQAEIYNNFYARIEDKIFSSQNIKATKFIGSGYNIGAFQLGDGLTVRFYAKYFELTEFHRAIAMDQVLVVFSIVLVGTAIWFHLHSLFITAVGLVAILASIPVALFVYTAICQIHYFTNVHIVIFFLILGIGADDLLVFVDAFIQSERYWCSIRGIRTKKQAEVVNVYGTGNADAEVLIARLVYTYKAAVAAIMSTSATTAGAFLATGISPIAPIASFGIYAALTVLMNFVWTMLLYPAMVVIHERYIKERRCGCARHCRKRGDSEQRESTSLSVDGLPDVGMDADFSFERSQEMDGSFGFVCNEAQQSSRAPSMAAQRAALRQIEREESAGMLPGPESLPHSFRAELSGIEEEDIGICDISPRESQIYDSEPYREVETSEESTKEMWEEKVFANAYVPFISFEVPVRICGREIKFLPVIFCTLVGIAALVGYMATRAIKLDTPTEPDQTFRIGHMQTGYLRDYYRLFQGGSDYASFEVVFGIEGLDRKGFKFLNPLGDRGEAVWDPTFDLASPTSQEYLLEICDSYAALSCTPEGAKTPLEGCVGSETNAVLSVDCTLRNFHEWHAANYPSETSALELGLENRELWVERLADFAINTSSETSVGIVDGEVRFLTFSYEASLKSGQPVAIKEPFFEHLETHLSSAREGAPAGLASMQQTGFDMLWIHTEIGIVTGMFEGLAISIPIAFLVLVASTLNLVLSAIAVLGIVSIVVAVLGSCQLLGWSLGVAEAMAAVMVVGLSVDYSTLHGTSYAYAARAGLQTRKERFRFSAIIIGPTVIAGALTTAGSAVPMFGAQLEFFFKMAILLTGTIAYSLLVTEFMVMPLFRVIGPEGSFADVSVMARALRMRCGPQSEVDDLEKDEKNYPEEGNPASSVSSSST</sequence>
<comment type="caution">
    <text evidence="10">The sequence shown here is derived from an EMBL/GenBank/DDBJ whole genome shotgun (WGS) entry which is preliminary data.</text>
</comment>
<dbReference type="GO" id="GO:0016020">
    <property type="term" value="C:membrane"/>
    <property type="evidence" value="ECO:0007669"/>
    <property type="project" value="UniProtKB-SubCell"/>
</dbReference>
<feature type="region of interest" description="Disordered" evidence="7">
    <location>
        <begin position="1120"/>
        <end position="1149"/>
    </location>
</feature>
<feature type="transmembrane region" description="Helical" evidence="8">
    <location>
        <begin position="336"/>
        <end position="353"/>
    </location>
</feature>
<feature type="transmembrane region" description="Helical" evidence="8">
    <location>
        <begin position="48"/>
        <end position="71"/>
    </location>
</feature>
<evidence type="ECO:0000256" key="3">
    <source>
        <dbReference type="ARBA" id="ARBA00022989"/>
    </source>
</evidence>
<feature type="transmembrane region" description="Helical" evidence="8">
    <location>
        <begin position="1068"/>
        <end position="1086"/>
    </location>
</feature>
<evidence type="ECO:0000256" key="8">
    <source>
        <dbReference type="SAM" id="Phobius"/>
    </source>
</evidence>
<dbReference type="InterPro" id="IPR003392">
    <property type="entry name" value="PTHD_SSD"/>
</dbReference>
<dbReference type="GO" id="GO:0007224">
    <property type="term" value="P:smoothened signaling pathway"/>
    <property type="evidence" value="ECO:0007669"/>
    <property type="project" value="TreeGrafter"/>
</dbReference>
<dbReference type="PANTHER" id="PTHR45951">
    <property type="entry name" value="PROTEIN DISPATCHED-RELATED"/>
    <property type="match status" value="1"/>
</dbReference>
<evidence type="ECO:0000256" key="1">
    <source>
        <dbReference type="ARBA" id="ARBA00004141"/>
    </source>
</evidence>
<feature type="transmembrane region" description="Helical" evidence="8">
    <location>
        <begin position="487"/>
        <end position="512"/>
    </location>
</feature>
<dbReference type="PROSITE" id="PS50156">
    <property type="entry name" value="SSD"/>
    <property type="match status" value="1"/>
</dbReference>
<dbReference type="SUPFAM" id="SSF82866">
    <property type="entry name" value="Multidrug efflux transporter AcrB transmembrane domain"/>
    <property type="match status" value="2"/>
</dbReference>
<name>A0A2R5GX13_9STRA</name>
<feature type="domain" description="SSD" evidence="9">
    <location>
        <begin position="305"/>
        <end position="512"/>
    </location>
</feature>
<dbReference type="InParanoid" id="A0A2R5GX13"/>
<dbReference type="PANTHER" id="PTHR45951:SF3">
    <property type="entry name" value="PROTEIN DISPATCHED"/>
    <property type="match status" value="1"/>
</dbReference>
<evidence type="ECO:0000256" key="2">
    <source>
        <dbReference type="ARBA" id="ARBA00022692"/>
    </source>
</evidence>
<feature type="transmembrane region" description="Helical" evidence="8">
    <location>
        <begin position="967"/>
        <end position="985"/>
    </location>
</feature>